<name>A0ACB9KD76_9ASTR</name>
<reference evidence="2" key="1">
    <citation type="journal article" date="2022" name="Mol. Ecol. Resour.">
        <title>The genomes of chicory, endive, great burdock and yacon provide insights into Asteraceae palaeo-polyploidization history and plant inulin production.</title>
        <authorList>
            <person name="Fan W."/>
            <person name="Wang S."/>
            <person name="Wang H."/>
            <person name="Wang A."/>
            <person name="Jiang F."/>
            <person name="Liu H."/>
            <person name="Zhao H."/>
            <person name="Xu D."/>
            <person name="Zhang Y."/>
        </authorList>
    </citation>
    <scope>NUCLEOTIDE SEQUENCE [LARGE SCALE GENOMIC DNA]</scope>
    <source>
        <strain evidence="2">cv. Yunnan</strain>
    </source>
</reference>
<protein>
    <submittedName>
        <fullName evidence="1">Uncharacterized protein</fullName>
    </submittedName>
</protein>
<evidence type="ECO:0000313" key="2">
    <source>
        <dbReference type="Proteomes" id="UP001056120"/>
    </source>
</evidence>
<organism evidence="1 2">
    <name type="scientific">Smallanthus sonchifolius</name>
    <dbReference type="NCBI Taxonomy" id="185202"/>
    <lineage>
        <taxon>Eukaryota</taxon>
        <taxon>Viridiplantae</taxon>
        <taxon>Streptophyta</taxon>
        <taxon>Embryophyta</taxon>
        <taxon>Tracheophyta</taxon>
        <taxon>Spermatophyta</taxon>
        <taxon>Magnoliopsida</taxon>
        <taxon>eudicotyledons</taxon>
        <taxon>Gunneridae</taxon>
        <taxon>Pentapetalae</taxon>
        <taxon>asterids</taxon>
        <taxon>campanulids</taxon>
        <taxon>Asterales</taxon>
        <taxon>Asteraceae</taxon>
        <taxon>Asteroideae</taxon>
        <taxon>Heliantheae alliance</taxon>
        <taxon>Millerieae</taxon>
        <taxon>Smallanthus</taxon>
    </lineage>
</organism>
<reference evidence="1 2" key="2">
    <citation type="journal article" date="2022" name="Mol. Ecol. Resour.">
        <title>The genomes of chicory, endive, great burdock and yacon provide insights into Asteraceae paleo-polyploidization history and plant inulin production.</title>
        <authorList>
            <person name="Fan W."/>
            <person name="Wang S."/>
            <person name="Wang H."/>
            <person name="Wang A."/>
            <person name="Jiang F."/>
            <person name="Liu H."/>
            <person name="Zhao H."/>
            <person name="Xu D."/>
            <person name="Zhang Y."/>
        </authorList>
    </citation>
    <scope>NUCLEOTIDE SEQUENCE [LARGE SCALE GENOMIC DNA]</scope>
    <source>
        <strain evidence="2">cv. Yunnan</strain>
        <tissue evidence="1">Leaves</tissue>
    </source>
</reference>
<comment type="caution">
    <text evidence="1">The sequence shown here is derived from an EMBL/GenBank/DDBJ whole genome shotgun (WGS) entry which is preliminary data.</text>
</comment>
<accession>A0ACB9KD76</accession>
<keyword evidence="2" id="KW-1185">Reference proteome</keyword>
<dbReference type="Proteomes" id="UP001056120">
    <property type="component" value="Linkage Group LG01"/>
</dbReference>
<sequence length="75" mass="8527">MKEAFDLFDTNGNGFEMTKEGKISIPDIKNIAKELGVHFTDAEIQSMVEEADRDNDGEVNIEEFMRMMKITSYGC</sequence>
<proteinExistence type="predicted"/>
<evidence type="ECO:0000313" key="1">
    <source>
        <dbReference type="EMBL" id="KAI3830219.1"/>
    </source>
</evidence>
<gene>
    <name evidence="1" type="ORF">L1987_04353</name>
</gene>
<dbReference type="EMBL" id="CM042018">
    <property type="protein sequence ID" value="KAI3830219.1"/>
    <property type="molecule type" value="Genomic_DNA"/>
</dbReference>